<name>A0AAD8YGJ2_9STRA</name>
<protein>
    <submittedName>
        <fullName evidence="3">Phosphatidylinositol 4-kinase beta</fullName>
        <ecNumber evidence="3">2.7.1.67</ecNumber>
    </submittedName>
</protein>
<keyword evidence="4" id="KW-1185">Reference proteome</keyword>
<keyword evidence="2" id="KW-1133">Transmembrane helix</keyword>
<accession>A0AAD8YGJ2</accession>
<dbReference type="GO" id="GO:0004430">
    <property type="term" value="F:1-phosphatidylinositol 4-kinase activity"/>
    <property type="evidence" value="ECO:0007669"/>
    <property type="project" value="UniProtKB-EC"/>
</dbReference>
<reference evidence="3" key="1">
    <citation type="submission" date="2023-06" db="EMBL/GenBank/DDBJ databases">
        <title>Survivors Of The Sea: Transcriptome response of Skeletonema marinoi to long-term dormancy.</title>
        <authorList>
            <person name="Pinder M.I.M."/>
            <person name="Kourtchenko O."/>
            <person name="Robertson E.K."/>
            <person name="Larsson T."/>
            <person name="Maumus F."/>
            <person name="Osuna-Cruz C.M."/>
            <person name="Vancaester E."/>
            <person name="Stenow R."/>
            <person name="Vandepoele K."/>
            <person name="Ploug H."/>
            <person name="Bruchert V."/>
            <person name="Godhe A."/>
            <person name="Topel M."/>
        </authorList>
    </citation>
    <scope>NUCLEOTIDE SEQUENCE</scope>
    <source>
        <strain evidence="3">R05AC</strain>
    </source>
</reference>
<dbReference type="InterPro" id="IPR016024">
    <property type="entry name" value="ARM-type_fold"/>
</dbReference>
<dbReference type="SUPFAM" id="SSF48371">
    <property type="entry name" value="ARM repeat"/>
    <property type="match status" value="1"/>
</dbReference>
<dbReference type="EMBL" id="JATAAI010000006">
    <property type="protein sequence ID" value="KAK1745045.1"/>
    <property type="molecule type" value="Genomic_DNA"/>
</dbReference>
<gene>
    <name evidence="3" type="ORF">QTG54_004336</name>
</gene>
<organism evidence="3 4">
    <name type="scientific">Skeletonema marinoi</name>
    <dbReference type="NCBI Taxonomy" id="267567"/>
    <lineage>
        <taxon>Eukaryota</taxon>
        <taxon>Sar</taxon>
        <taxon>Stramenopiles</taxon>
        <taxon>Ochrophyta</taxon>
        <taxon>Bacillariophyta</taxon>
        <taxon>Coscinodiscophyceae</taxon>
        <taxon>Thalassiosirophycidae</taxon>
        <taxon>Thalassiosirales</taxon>
        <taxon>Skeletonemataceae</taxon>
        <taxon>Skeletonema</taxon>
        <taxon>Skeletonema marinoi-dohrnii complex</taxon>
    </lineage>
</organism>
<keyword evidence="2" id="KW-0472">Membrane</keyword>
<proteinExistence type="predicted"/>
<feature type="transmembrane region" description="Helical" evidence="2">
    <location>
        <begin position="61"/>
        <end position="80"/>
    </location>
</feature>
<evidence type="ECO:0000313" key="3">
    <source>
        <dbReference type="EMBL" id="KAK1745045.1"/>
    </source>
</evidence>
<evidence type="ECO:0000256" key="2">
    <source>
        <dbReference type="SAM" id="Phobius"/>
    </source>
</evidence>
<dbReference type="AlphaFoldDB" id="A0AAD8YGJ2"/>
<keyword evidence="2" id="KW-0812">Transmembrane</keyword>
<comment type="caution">
    <text evidence="3">The sequence shown here is derived from an EMBL/GenBank/DDBJ whole genome shotgun (WGS) entry which is preliminary data.</text>
</comment>
<dbReference type="EC" id="2.7.1.67" evidence="3"/>
<sequence>MRNCSILFHGISAMVVVSHMMAVLIVNPMSVDNMPGDDGTLDPPMILGAIDDTSSTYSGNAWTLLSLSLVSILLHFLIVLHVRSTGPTSAYEEQMTRKRKKLAYGMNGDTRRMAGFHGKGSLGKPRMNGQGSDGDDEEEGLENGTLSPLLLPEGINTPGREKSIKERLMCLPDQYEAFVSEAQLRLDNARRMWSHRLEMMTLNHNNSLNNSAHGERNGGGITDSPGRNLENLIHTAATNASKLVPLKPDPFRVLLQLFAYEDVWTNDRLDLAFATETPDATNQSNNTEGSTALAFYAPQLLSFLLHGAYLDISAKLEDWILKKCSQDLHFAHRCFWFLRAWCLGDSSKETNQDFHAMSASRALVEMMLISYR</sequence>
<feature type="transmembrane region" description="Helical" evidence="2">
    <location>
        <begin position="7"/>
        <end position="26"/>
    </location>
</feature>
<evidence type="ECO:0000313" key="4">
    <source>
        <dbReference type="Proteomes" id="UP001224775"/>
    </source>
</evidence>
<feature type="region of interest" description="Disordered" evidence="1">
    <location>
        <begin position="116"/>
        <end position="158"/>
    </location>
</feature>
<dbReference type="Proteomes" id="UP001224775">
    <property type="component" value="Unassembled WGS sequence"/>
</dbReference>
<keyword evidence="3" id="KW-0808">Transferase</keyword>
<evidence type="ECO:0000256" key="1">
    <source>
        <dbReference type="SAM" id="MobiDB-lite"/>
    </source>
</evidence>